<proteinExistence type="predicted"/>
<dbReference type="EMBL" id="LUCH01004469">
    <property type="protein sequence ID" value="KAF5398976.1"/>
    <property type="molecule type" value="Genomic_DNA"/>
</dbReference>
<protein>
    <submittedName>
        <fullName evidence="3">Uncharacterized protein</fullName>
    </submittedName>
</protein>
<evidence type="ECO:0000313" key="3">
    <source>
        <dbReference type="EMBL" id="KAF5398976.1"/>
    </source>
</evidence>
<feature type="compositionally biased region" description="Polar residues" evidence="1">
    <location>
        <begin position="316"/>
        <end position="333"/>
    </location>
</feature>
<evidence type="ECO:0000256" key="1">
    <source>
        <dbReference type="SAM" id="MobiDB-lite"/>
    </source>
</evidence>
<organism evidence="3 4">
    <name type="scientific">Paragonimus heterotremus</name>
    <dbReference type="NCBI Taxonomy" id="100268"/>
    <lineage>
        <taxon>Eukaryota</taxon>
        <taxon>Metazoa</taxon>
        <taxon>Spiralia</taxon>
        <taxon>Lophotrochozoa</taxon>
        <taxon>Platyhelminthes</taxon>
        <taxon>Trematoda</taxon>
        <taxon>Digenea</taxon>
        <taxon>Plagiorchiida</taxon>
        <taxon>Troglotremata</taxon>
        <taxon>Troglotrematidae</taxon>
        <taxon>Paragonimus</taxon>
    </lineage>
</organism>
<gene>
    <name evidence="3" type="ORF">PHET_07098</name>
</gene>
<keyword evidence="2" id="KW-0812">Transmembrane</keyword>
<sequence>MTLHHLCKPPLLNFSPLNEYIHIITPINSRFRLLLLMDYVQLLAIPLCLAVSISAVTLICLYCVRFKVEPSSGNEKYVHRKKHHNKQIPEVSVVACSSAPVHPYLPLSLCTVTNTSCDTDQLSVTLAGMDSSASGTVALLVRQEGNSHRNCELPPVPSGADYKQDPTELRRYSICDDPQSESDGLYASVGHHSAANGGVGVSRSRHRPHATTTVDSNEANLPTDHRDSVVDSVTAPYYSSVASVLLPNEYGDLSDCTLLRPYLPYSAQMLQSNNLYARVRPRHERLGLNIDANLQTTGTVPFDNLVEASGSRPSGLDSSVTVANTSTHSSPRLTAESAYTSHGLNTSQTCFATRPFQSLFAAGDLTLTNENHYGKISVRESLASLRARRAFPQLGPNTPDPFRANCGQLSPNVTFGVQSEYERVSGSASETNNSTYDFVPQASSSMGPVTEIIQSLEPQSEPERKPRHPSEAYMDVSVDLTHSRQLEWDNGDMVITVRPRLIQSSEAFDLGTHSNPGVSRNSSERSVLSHVSHVKTERCRQVVAHLDLCPLYM</sequence>
<feature type="region of interest" description="Disordered" evidence="1">
    <location>
        <begin position="310"/>
        <end position="333"/>
    </location>
</feature>
<evidence type="ECO:0000313" key="4">
    <source>
        <dbReference type="Proteomes" id="UP000748531"/>
    </source>
</evidence>
<keyword evidence="4" id="KW-1185">Reference proteome</keyword>
<accession>A0A8J4WG86</accession>
<reference evidence="3" key="1">
    <citation type="submission" date="2019-05" db="EMBL/GenBank/DDBJ databases">
        <title>Annotation for the trematode Paragonimus heterotremus.</title>
        <authorList>
            <person name="Choi Y.-J."/>
        </authorList>
    </citation>
    <scope>NUCLEOTIDE SEQUENCE</scope>
    <source>
        <strain evidence="3">LC</strain>
    </source>
</reference>
<feature type="transmembrane region" description="Helical" evidence="2">
    <location>
        <begin position="39"/>
        <end position="64"/>
    </location>
</feature>
<name>A0A8J4WG86_9TREM</name>
<dbReference type="OrthoDB" id="6256952at2759"/>
<feature type="region of interest" description="Disordered" evidence="1">
    <location>
        <begin position="196"/>
        <end position="225"/>
    </location>
</feature>
<keyword evidence="2" id="KW-0472">Membrane</keyword>
<keyword evidence="2" id="KW-1133">Transmembrane helix</keyword>
<dbReference type="AlphaFoldDB" id="A0A8J4WG86"/>
<feature type="compositionally biased region" description="Polar residues" evidence="1">
    <location>
        <begin position="210"/>
        <end position="220"/>
    </location>
</feature>
<comment type="caution">
    <text evidence="3">The sequence shown here is derived from an EMBL/GenBank/DDBJ whole genome shotgun (WGS) entry which is preliminary data.</text>
</comment>
<dbReference type="Proteomes" id="UP000748531">
    <property type="component" value="Unassembled WGS sequence"/>
</dbReference>
<evidence type="ECO:0000256" key="2">
    <source>
        <dbReference type="SAM" id="Phobius"/>
    </source>
</evidence>